<comment type="caution">
    <text evidence="1">The sequence shown here is derived from an EMBL/GenBank/DDBJ whole genome shotgun (WGS) entry which is preliminary data.</text>
</comment>
<evidence type="ECO:0000313" key="1">
    <source>
        <dbReference type="EMBL" id="PWW02514.1"/>
    </source>
</evidence>
<keyword evidence="2" id="KW-1185">Reference proteome</keyword>
<dbReference type="Proteomes" id="UP000246635">
    <property type="component" value="Unassembled WGS sequence"/>
</dbReference>
<gene>
    <name evidence="1" type="ORF">DFQ01_109139</name>
</gene>
<reference evidence="1 2" key="1">
    <citation type="submission" date="2018-05" db="EMBL/GenBank/DDBJ databases">
        <title>Genomic Encyclopedia of Type Strains, Phase III (KMG-III): the genomes of soil and plant-associated and newly described type strains.</title>
        <authorList>
            <person name="Whitman W."/>
        </authorList>
    </citation>
    <scope>NUCLEOTIDE SEQUENCE [LARGE SCALE GENOMIC DNA]</scope>
    <source>
        <strain evidence="1 2">CECT 5696</strain>
    </source>
</reference>
<dbReference type="AlphaFoldDB" id="A0A2V2YWX0"/>
<sequence>MKMIELEKLLSVSYQGEKSLAKIYMPNEIFSDLIYCDELTQGKKSSDKLSVAYSYTYLCHWLYWTCKWNADYKITQDDLKQILGYSRDNKTLLPIIKENGVIDQLGYTLKTTDYPVEYTYEDGYLDFITIGDLKKSGYVDKSHNDRNFCIKYPLKAFHRTTESLNVGDLDGTFYEVGNTHHVPFEVFLYCMSKDDLGTIGFYLYSFLSHKCDLYGKAQYSRGRFVGESGVKETSLNIYLKALEKYNMIDVDGQDFVFDLPEHLREANVYSVNHYNQFGARWYTRKPRAILSLETYNEKNGDKKAIKAIKVDELEALPF</sequence>
<dbReference type="EMBL" id="QGTQ01000009">
    <property type="protein sequence ID" value="PWW02514.1"/>
    <property type="molecule type" value="Genomic_DNA"/>
</dbReference>
<proteinExistence type="predicted"/>
<accession>A0A2V2YWX0</accession>
<dbReference type="OrthoDB" id="2836272at2"/>
<organism evidence="1 2">
    <name type="scientific">Paenibacillus cellulosilyticus</name>
    <dbReference type="NCBI Taxonomy" id="375489"/>
    <lineage>
        <taxon>Bacteria</taxon>
        <taxon>Bacillati</taxon>
        <taxon>Bacillota</taxon>
        <taxon>Bacilli</taxon>
        <taxon>Bacillales</taxon>
        <taxon>Paenibacillaceae</taxon>
        <taxon>Paenibacillus</taxon>
    </lineage>
</organism>
<dbReference type="RefSeq" id="WP_110044547.1">
    <property type="nucleotide sequence ID" value="NZ_CP054613.1"/>
</dbReference>
<name>A0A2V2YWX0_9BACL</name>
<evidence type="ECO:0000313" key="2">
    <source>
        <dbReference type="Proteomes" id="UP000246635"/>
    </source>
</evidence>
<protein>
    <submittedName>
        <fullName evidence="1">Uncharacterized protein</fullName>
    </submittedName>
</protein>